<feature type="signal peptide" evidence="1">
    <location>
        <begin position="1"/>
        <end position="28"/>
    </location>
</feature>
<comment type="caution">
    <text evidence="2">The sequence shown here is derived from an EMBL/GenBank/DDBJ whole genome shotgun (WGS) entry which is preliminary data.</text>
</comment>
<proteinExistence type="predicted"/>
<name>A0A0B1R9B2_9GAMM</name>
<gene>
    <name evidence="2" type="ORF">QU24_12825</name>
</gene>
<reference evidence="2 3" key="1">
    <citation type="submission" date="2014-11" db="EMBL/GenBank/DDBJ databases">
        <title>Genome sequencing of Pantoea rodasii ND03.</title>
        <authorList>
            <person name="Muhamad Yunos N.Y."/>
            <person name="Chan K.-G."/>
        </authorList>
    </citation>
    <scope>NUCLEOTIDE SEQUENCE [LARGE SCALE GENOMIC DNA]</scope>
    <source>
        <strain evidence="2 3">ND03</strain>
    </source>
</reference>
<dbReference type="Proteomes" id="UP000030853">
    <property type="component" value="Unassembled WGS sequence"/>
</dbReference>
<keyword evidence="1" id="KW-0732">Signal</keyword>
<dbReference type="RefSeq" id="WP_039331657.1">
    <property type="nucleotide sequence ID" value="NZ_JTJJ01000043.1"/>
</dbReference>
<dbReference type="Gene3D" id="2.40.160.60">
    <property type="entry name" value="Outer membrane protein transport protein (OMPP1/FadL/TodX)"/>
    <property type="match status" value="1"/>
</dbReference>
<dbReference type="Pfam" id="PF13729">
    <property type="entry name" value="TraF_2"/>
    <property type="match status" value="1"/>
</dbReference>
<evidence type="ECO:0000256" key="1">
    <source>
        <dbReference type="SAM" id="SignalP"/>
    </source>
</evidence>
<feature type="chain" id="PRO_5002063560" evidence="1">
    <location>
        <begin position="29"/>
        <end position="416"/>
    </location>
</feature>
<dbReference type="EMBL" id="JTJJ01000043">
    <property type="protein sequence ID" value="KHJ67665.1"/>
    <property type="molecule type" value="Genomic_DNA"/>
</dbReference>
<dbReference type="InterPro" id="IPR032811">
    <property type="entry name" value="Put_conjugal_transfer"/>
</dbReference>
<sequence length="416" mass="44590">MVKTIFRHKKVAYLIGLNAVFLSSSALAAGTWYDARNDAMGGTGVASSTWSSAVLANPALMTKAKPEDNVSIIFPSAGVQVTDADKLINKVDDISDSVDRYKDVIDNLTFADYLRGYPELKAAAGDMANQLEGLKGDKAHGTAGVAFAVTVPNETLPFAFITKAYGTAHVQANVSQSDITYLRGVADGTVIPLPGDQDKLTSSGNGLAALVTDYGVALAHEFNVAGHPVSVGVTPKLQKTWLYNYTASIYNFDKSNINNSQYRSSDTGFNIDAGVATDFGDHWTVGVTGQNLISRDIDTKTVEGYRDTYQIRPLVTSGVAWNYGAFTLAGDVDLTETKRFKSEESSQYAGVGAEYRVLEWLALRAGYRADMKSNDTNVFTAGLGVSPFNNTVHLDLAGSVGDDNTWGGMLQLGFNF</sequence>
<dbReference type="InterPro" id="IPR011250">
    <property type="entry name" value="OMP/PagP_B-barrel"/>
</dbReference>
<dbReference type="SUPFAM" id="SSF56925">
    <property type="entry name" value="OMPA-like"/>
    <property type="match status" value="1"/>
</dbReference>
<evidence type="ECO:0000313" key="2">
    <source>
        <dbReference type="EMBL" id="KHJ67665.1"/>
    </source>
</evidence>
<protein>
    <submittedName>
        <fullName evidence="2">Conjugal transfer protein TraF</fullName>
    </submittedName>
</protein>
<accession>A0A0B1R9B2</accession>
<dbReference type="AlphaFoldDB" id="A0A0B1R9B2"/>
<organism evidence="2 3">
    <name type="scientific">Pantoea rodasii</name>
    <dbReference type="NCBI Taxonomy" id="1076549"/>
    <lineage>
        <taxon>Bacteria</taxon>
        <taxon>Pseudomonadati</taxon>
        <taxon>Pseudomonadota</taxon>
        <taxon>Gammaproteobacteria</taxon>
        <taxon>Enterobacterales</taxon>
        <taxon>Erwiniaceae</taxon>
        <taxon>Pantoea</taxon>
    </lineage>
</organism>
<evidence type="ECO:0000313" key="3">
    <source>
        <dbReference type="Proteomes" id="UP000030853"/>
    </source>
</evidence>